<name>A0A8J8NAC7_HALGN</name>
<feature type="repeat" description="ANK" evidence="3">
    <location>
        <begin position="199"/>
        <end position="222"/>
    </location>
</feature>
<proteinExistence type="predicted"/>
<dbReference type="InterPro" id="IPR002110">
    <property type="entry name" value="Ankyrin_rpt"/>
</dbReference>
<organism evidence="4 5">
    <name type="scientific">Halteria grandinella</name>
    <dbReference type="NCBI Taxonomy" id="5974"/>
    <lineage>
        <taxon>Eukaryota</taxon>
        <taxon>Sar</taxon>
        <taxon>Alveolata</taxon>
        <taxon>Ciliophora</taxon>
        <taxon>Intramacronucleata</taxon>
        <taxon>Spirotrichea</taxon>
        <taxon>Stichotrichia</taxon>
        <taxon>Sporadotrichida</taxon>
        <taxon>Halteriidae</taxon>
        <taxon>Halteria</taxon>
    </lineage>
</organism>
<evidence type="ECO:0000313" key="4">
    <source>
        <dbReference type="EMBL" id="TNV71281.1"/>
    </source>
</evidence>
<evidence type="ECO:0000256" key="2">
    <source>
        <dbReference type="ARBA" id="ARBA00023043"/>
    </source>
</evidence>
<evidence type="ECO:0000256" key="3">
    <source>
        <dbReference type="PROSITE-ProRule" id="PRU00023"/>
    </source>
</evidence>
<dbReference type="EMBL" id="RRYP01030048">
    <property type="protein sequence ID" value="TNV71281.1"/>
    <property type="molecule type" value="Genomic_DNA"/>
</dbReference>
<protein>
    <recommendedName>
        <fullName evidence="6">Ankyrin repeat domain-containing protein</fullName>
    </recommendedName>
</protein>
<feature type="repeat" description="ANK" evidence="3">
    <location>
        <begin position="134"/>
        <end position="166"/>
    </location>
</feature>
<dbReference type="Gene3D" id="1.25.40.20">
    <property type="entry name" value="Ankyrin repeat-containing domain"/>
    <property type="match status" value="1"/>
</dbReference>
<dbReference type="AlphaFoldDB" id="A0A8J8NAC7"/>
<dbReference type="PROSITE" id="PS50088">
    <property type="entry name" value="ANK_REPEAT"/>
    <property type="match status" value="2"/>
</dbReference>
<keyword evidence="1" id="KW-0677">Repeat</keyword>
<dbReference type="OrthoDB" id="289843at2759"/>
<dbReference type="Proteomes" id="UP000785679">
    <property type="component" value="Unassembled WGS sequence"/>
</dbReference>
<reference evidence="4" key="1">
    <citation type="submission" date="2019-06" db="EMBL/GenBank/DDBJ databases">
        <authorList>
            <person name="Zheng W."/>
        </authorList>
    </citation>
    <scope>NUCLEOTIDE SEQUENCE</scope>
    <source>
        <strain evidence="4">QDHG01</strain>
    </source>
</reference>
<evidence type="ECO:0008006" key="6">
    <source>
        <dbReference type="Google" id="ProtNLM"/>
    </source>
</evidence>
<dbReference type="SMART" id="SM00248">
    <property type="entry name" value="ANK"/>
    <property type="match status" value="3"/>
</dbReference>
<dbReference type="PROSITE" id="PS50297">
    <property type="entry name" value="ANK_REP_REGION"/>
    <property type="match status" value="2"/>
</dbReference>
<sequence length="375" mass="43747">MLKIKYQFQVMKHSKTIDTCSIIILRSANLFMSIEINKQRKMLQNLPRKPFNKKFRTKGTSKNWASFQKTLMRSKMSKRNLSEPNHNQRQLRNLSKQCLYFKQLVKANDIPAVKAMLSNHRTSTFDLVNDRQFCGFSGFHYANQFGHEDLVEYLLEQGADVNLCTKDRQSPLQLTLKNSKIECAKLLLSKQVCDVNYAQGKTALQLAVQKGELEIVELILKHKQFDPISVDLEELKGDPQAIQLIKYHCSKQIIEPPKPKAQKGYIKKVNVMKFFHYKRYLTLDPEAGNLTRYKTEQDCPLNPIETVPLENIISVGYAKREWFMKSDHEYLIVIYSSKQGLLQKVWSRNTCFLFQEQNYHLKLEAITRGLHQILP</sequence>
<dbReference type="PANTHER" id="PTHR24198:SF165">
    <property type="entry name" value="ANKYRIN REPEAT-CONTAINING PROTEIN-RELATED"/>
    <property type="match status" value="1"/>
</dbReference>
<keyword evidence="5" id="KW-1185">Reference proteome</keyword>
<dbReference type="SUPFAM" id="SSF48403">
    <property type="entry name" value="Ankyrin repeat"/>
    <property type="match status" value="1"/>
</dbReference>
<evidence type="ECO:0000313" key="5">
    <source>
        <dbReference type="Proteomes" id="UP000785679"/>
    </source>
</evidence>
<dbReference type="InterPro" id="IPR036770">
    <property type="entry name" value="Ankyrin_rpt-contain_sf"/>
</dbReference>
<accession>A0A8J8NAC7</accession>
<evidence type="ECO:0000256" key="1">
    <source>
        <dbReference type="ARBA" id="ARBA00022737"/>
    </source>
</evidence>
<dbReference type="SUPFAM" id="SSF50729">
    <property type="entry name" value="PH domain-like"/>
    <property type="match status" value="1"/>
</dbReference>
<gene>
    <name evidence="4" type="ORF">FGO68_gene14030</name>
</gene>
<dbReference type="Pfam" id="PF12796">
    <property type="entry name" value="Ank_2"/>
    <property type="match status" value="1"/>
</dbReference>
<dbReference type="PANTHER" id="PTHR24198">
    <property type="entry name" value="ANKYRIN REPEAT AND PROTEIN KINASE DOMAIN-CONTAINING PROTEIN"/>
    <property type="match status" value="1"/>
</dbReference>
<keyword evidence="2 3" id="KW-0040">ANK repeat</keyword>
<comment type="caution">
    <text evidence="4">The sequence shown here is derived from an EMBL/GenBank/DDBJ whole genome shotgun (WGS) entry which is preliminary data.</text>
</comment>